<comment type="caution">
    <text evidence="3">The sequence shown here is derived from an EMBL/GenBank/DDBJ whole genome shotgun (WGS) entry which is preliminary data.</text>
</comment>
<proteinExistence type="predicted"/>
<protein>
    <submittedName>
        <fullName evidence="3">Transposase domain</fullName>
    </submittedName>
</protein>
<gene>
    <name evidence="3" type="ORF">SAMN06296020_10161</name>
</gene>
<feature type="region of interest" description="Disordered" evidence="1">
    <location>
        <begin position="127"/>
        <end position="165"/>
    </location>
</feature>
<evidence type="ECO:0000259" key="2">
    <source>
        <dbReference type="Pfam" id="PF05598"/>
    </source>
</evidence>
<keyword evidence="4" id="KW-1185">Reference proteome</keyword>
<dbReference type="InterPro" id="IPR008490">
    <property type="entry name" value="Transposase_InsH_N"/>
</dbReference>
<feature type="domain" description="Transposase InsH N-terminal" evidence="2">
    <location>
        <begin position="23"/>
        <end position="114"/>
    </location>
</feature>
<dbReference type="PANTHER" id="PTHR33803:SF3">
    <property type="entry name" value="BLL1974 PROTEIN"/>
    <property type="match status" value="1"/>
</dbReference>
<dbReference type="PANTHER" id="PTHR33803">
    <property type="entry name" value="IS1478 TRANSPOSASE"/>
    <property type="match status" value="1"/>
</dbReference>
<evidence type="ECO:0000313" key="4">
    <source>
        <dbReference type="Proteomes" id="UP001158066"/>
    </source>
</evidence>
<dbReference type="AlphaFoldDB" id="A0AA45WSS9"/>
<evidence type="ECO:0000256" key="1">
    <source>
        <dbReference type="SAM" id="MobiDB-lite"/>
    </source>
</evidence>
<dbReference type="EMBL" id="FXUF01000001">
    <property type="protein sequence ID" value="SMP38195.1"/>
    <property type="molecule type" value="Genomic_DNA"/>
</dbReference>
<reference evidence="3" key="1">
    <citation type="submission" date="2017-05" db="EMBL/GenBank/DDBJ databases">
        <authorList>
            <person name="Varghese N."/>
            <person name="Submissions S."/>
        </authorList>
    </citation>
    <scope>NUCLEOTIDE SEQUENCE</scope>
    <source>
        <strain evidence="3">Su22</strain>
    </source>
</reference>
<dbReference type="Proteomes" id="UP001158066">
    <property type="component" value="Unassembled WGS sequence"/>
</dbReference>
<organism evidence="3 4">
    <name type="scientific">Anoxynatronum buryatiense</name>
    <dbReference type="NCBI Taxonomy" id="489973"/>
    <lineage>
        <taxon>Bacteria</taxon>
        <taxon>Bacillati</taxon>
        <taxon>Bacillota</taxon>
        <taxon>Clostridia</taxon>
        <taxon>Eubacteriales</taxon>
        <taxon>Clostridiaceae</taxon>
        <taxon>Anoxynatronum</taxon>
    </lineage>
</organism>
<name>A0AA45WSS9_9CLOT</name>
<evidence type="ECO:0000313" key="3">
    <source>
        <dbReference type="EMBL" id="SMP38195.1"/>
    </source>
</evidence>
<dbReference type="Pfam" id="PF05598">
    <property type="entry name" value="DUF772"/>
    <property type="match status" value="1"/>
</dbReference>
<accession>A0AA45WSS9</accession>
<sequence length="328" mass="37561">MYRKPDEQHSVYAFLSPLGRGLNPNNRWVKLADQIPWDYVEQEYAKNFKPDGAPAIPARMAFGSLVIQTRMGTSDEETRQLIIENLYLQYFIGLNEFQTEPPFDTSMMHHFRKRIPADMIRRINEETLHPGTHTRTDDDQDDPPTGTSTTLDEHTEEPPANKGNLILDATCTPANIKYPTDLSLLNEAREKLEKFIDWLHKPLKKVQDKPRTYRNKARKNYLNIAKSRRPGKMKIRRGIRQQLGYVKRNLTAIDTLLLDERNQPLTGKQKEMLETYEHCMSSSKPCMNKALTASTIGSSAFINLMFAPSSEGKSTNPLNLAPKSPSAW</sequence>